<evidence type="ECO:0000313" key="3">
    <source>
        <dbReference type="Proteomes" id="UP001500839"/>
    </source>
</evidence>
<gene>
    <name evidence="2" type="ORF">GCM10023353_25560</name>
</gene>
<organism evidence="2 3">
    <name type="scientific">Tomitella cavernea</name>
    <dbReference type="NCBI Taxonomy" id="1387982"/>
    <lineage>
        <taxon>Bacteria</taxon>
        <taxon>Bacillati</taxon>
        <taxon>Actinomycetota</taxon>
        <taxon>Actinomycetes</taxon>
        <taxon>Mycobacteriales</taxon>
        <taxon>Tomitella</taxon>
    </lineage>
</organism>
<evidence type="ECO:0000313" key="2">
    <source>
        <dbReference type="EMBL" id="GAA4817660.1"/>
    </source>
</evidence>
<protein>
    <submittedName>
        <fullName evidence="2">Uncharacterized protein</fullName>
    </submittedName>
</protein>
<evidence type="ECO:0000256" key="1">
    <source>
        <dbReference type="SAM" id="MobiDB-lite"/>
    </source>
</evidence>
<dbReference type="EMBL" id="BAABKQ010000001">
    <property type="protein sequence ID" value="GAA4817660.1"/>
    <property type="molecule type" value="Genomic_DNA"/>
</dbReference>
<accession>A0ABP9CSW9</accession>
<name>A0ABP9CSW9_9ACTN</name>
<reference evidence="3" key="1">
    <citation type="journal article" date="2019" name="Int. J. Syst. Evol. Microbiol.">
        <title>The Global Catalogue of Microorganisms (GCM) 10K type strain sequencing project: providing services to taxonomists for standard genome sequencing and annotation.</title>
        <authorList>
            <consortium name="The Broad Institute Genomics Platform"/>
            <consortium name="The Broad Institute Genome Sequencing Center for Infectious Disease"/>
            <person name="Wu L."/>
            <person name="Ma J."/>
        </authorList>
    </citation>
    <scope>NUCLEOTIDE SEQUENCE [LARGE SCALE GENOMIC DNA]</scope>
    <source>
        <strain evidence="3">JCM 18542</strain>
    </source>
</reference>
<feature type="region of interest" description="Disordered" evidence="1">
    <location>
        <begin position="1"/>
        <end position="69"/>
    </location>
</feature>
<dbReference type="Proteomes" id="UP001500839">
    <property type="component" value="Unassembled WGS sequence"/>
</dbReference>
<feature type="compositionally biased region" description="Polar residues" evidence="1">
    <location>
        <begin position="53"/>
        <end position="69"/>
    </location>
</feature>
<proteinExistence type="predicted"/>
<keyword evidence="3" id="KW-1185">Reference proteome</keyword>
<sequence>MIPSVDGMSIAPNRPCSTRAAMSIAGDTENAASTDAAPKPATPSMSSRRRPTLSASTPIVTSSAARTNE</sequence>
<comment type="caution">
    <text evidence="2">The sequence shown here is derived from an EMBL/GenBank/DDBJ whole genome shotgun (WGS) entry which is preliminary data.</text>
</comment>